<evidence type="ECO:0000313" key="1">
    <source>
        <dbReference type="EMBL" id="REB70333.1"/>
    </source>
</evidence>
<reference evidence="1 2" key="1">
    <citation type="submission" date="2017-09" db="EMBL/GenBank/DDBJ databases">
        <authorList>
            <person name="Bumgarner R.E."/>
        </authorList>
    </citation>
    <scope>NUCLEOTIDE SEQUENCE [LARGE SCALE GENOMIC DNA]</scope>
    <source>
        <strain evidence="1 2">T34998</strain>
    </source>
</reference>
<comment type="caution">
    <text evidence="1">The sequence shown here is derived from an EMBL/GenBank/DDBJ whole genome shotgun (WGS) entry which is preliminary data.</text>
</comment>
<organism evidence="1 2">
    <name type="scientific">Cutibacterium namnetense</name>
    <dbReference type="NCBI Taxonomy" id="1574624"/>
    <lineage>
        <taxon>Bacteria</taxon>
        <taxon>Bacillati</taxon>
        <taxon>Actinomycetota</taxon>
        <taxon>Actinomycetes</taxon>
        <taxon>Propionibacteriales</taxon>
        <taxon>Propionibacteriaceae</taxon>
        <taxon>Cutibacterium</taxon>
    </lineage>
</organism>
<protein>
    <submittedName>
        <fullName evidence="1">Uncharacterized protein</fullName>
    </submittedName>
</protein>
<evidence type="ECO:0000313" key="2">
    <source>
        <dbReference type="Proteomes" id="UP000256324"/>
    </source>
</evidence>
<dbReference type="Proteomes" id="UP000256324">
    <property type="component" value="Unassembled WGS sequence"/>
</dbReference>
<dbReference type="EMBL" id="PCZS01000001">
    <property type="protein sequence ID" value="REB70333.1"/>
    <property type="molecule type" value="Genomic_DNA"/>
</dbReference>
<sequence length="79" mass="8174">MVVSLAGDVLVVWNDGEASMSVDMTTTLPAEVKIALAGSSWRFVTDIAVGGFPGGEVDTYPGTSAGALGPEYRLNPTRT</sequence>
<name>A0ABX9IAB9_9ACTN</name>
<gene>
    <name evidence="1" type="ORF">CP880_00495</name>
</gene>
<keyword evidence="2" id="KW-1185">Reference proteome</keyword>
<proteinExistence type="predicted"/>
<accession>A0ABX9IAB9</accession>